<dbReference type="InterPro" id="IPR020904">
    <property type="entry name" value="Sc_DH/Rdtase_CS"/>
</dbReference>
<dbReference type="InterPro" id="IPR036291">
    <property type="entry name" value="NAD(P)-bd_dom_sf"/>
</dbReference>
<protein>
    <submittedName>
        <fullName evidence="4">SDR family oxidoreductase</fullName>
        <ecNumber evidence="4">1.-.-.-</ecNumber>
    </submittedName>
</protein>
<dbReference type="EC" id="1.-.-.-" evidence="4"/>
<evidence type="ECO:0000256" key="2">
    <source>
        <dbReference type="RuleBase" id="RU000363"/>
    </source>
</evidence>
<accession>A0ABV5TI36</accession>
<keyword evidence="5" id="KW-1185">Reference proteome</keyword>
<evidence type="ECO:0000256" key="1">
    <source>
        <dbReference type="ARBA" id="ARBA00006484"/>
    </source>
</evidence>
<dbReference type="PRINTS" id="PR00081">
    <property type="entry name" value="GDHRDH"/>
</dbReference>
<evidence type="ECO:0000313" key="4">
    <source>
        <dbReference type="EMBL" id="MFB9678732.1"/>
    </source>
</evidence>
<comment type="similarity">
    <text evidence="1 2">Belongs to the short-chain dehydrogenases/reductases (SDR) family.</text>
</comment>
<proteinExistence type="inferred from homology"/>
<reference evidence="4 5" key="1">
    <citation type="submission" date="2024-09" db="EMBL/GenBank/DDBJ databases">
        <authorList>
            <person name="Sun Q."/>
            <person name="Mori K."/>
        </authorList>
    </citation>
    <scope>NUCLEOTIDE SEQUENCE [LARGE SCALE GENOMIC DNA]</scope>
    <source>
        <strain evidence="4 5">JCM 3028</strain>
    </source>
</reference>
<evidence type="ECO:0000256" key="3">
    <source>
        <dbReference type="SAM" id="MobiDB-lite"/>
    </source>
</evidence>
<dbReference type="PANTHER" id="PTHR24314:SF21">
    <property type="entry name" value="CHLOROPHYLL(IDE) B REDUCTASE NYC1, CHLOROPLASTIC-RELATED"/>
    <property type="match status" value="1"/>
</dbReference>
<gene>
    <name evidence="4" type="ORF">ACFFRH_24905</name>
</gene>
<dbReference type="RefSeq" id="WP_344747537.1">
    <property type="nucleotide sequence ID" value="NZ_BAAAWW010000132.1"/>
</dbReference>
<dbReference type="PROSITE" id="PS00061">
    <property type="entry name" value="ADH_SHORT"/>
    <property type="match status" value="1"/>
</dbReference>
<dbReference type="EMBL" id="JBHMBS010000012">
    <property type="protein sequence ID" value="MFB9678732.1"/>
    <property type="molecule type" value="Genomic_DNA"/>
</dbReference>
<dbReference type="GO" id="GO:0016491">
    <property type="term" value="F:oxidoreductase activity"/>
    <property type="evidence" value="ECO:0007669"/>
    <property type="project" value="UniProtKB-KW"/>
</dbReference>
<organism evidence="4 5">
    <name type="scientific">Streptosporangium vulgare</name>
    <dbReference type="NCBI Taxonomy" id="46190"/>
    <lineage>
        <taxon>Bacteria</taxon>
        <taxon>Bacillati</taxon>
        <taxon>Actinomycetota</taxon>
        <taxon>Actinomycetes</taxon>
        <taxon>Streptosporangiales</taxon>
        <taxon>Streptosporangiaceae</taxon>
        <taxon>Streptosporangium</taxon>
    </lineage>
</organism>
<name>A0ABV5TI36_9ACTN</name>
<feature type="region of interest" description="Disordered" evidence="3">
    <location>
        <begin position="49"/>
        <end position="69"/>
    </location>
</feature>
<dbReference type="PRINTS" id="PR00080">
    <property type="entry name" value="SDRFAMILY"/>
</dbReference>
<evidence type="ECO:0000313" key="5">
    <source>
        <dbReference type="Proteomes" id="UP001589610"/>
    </source>
</evidence>
<sequence length="281" mass="29602">MTNIVLTGGTRGIGLGMARAFLERGHRVALCGSRADSVERALSELSGLAGPAKSAEPAETAGSAGSAGSAGRDVLAMVADVADRSQVQALWDAAAGRFGRVDVWINNAGVSHRRQPLWRLPEDEVRTVVDVNLAGALNGTAVAVTGMAVQGSGHVWNMEGLGSDGRTVPGLGVYGATKRALTYLTRAAAKEMPPGVSIGLLSPGMVVTDLLTHDYDPQELRRARKTFNILADRVETVAPWLAERAVSRARNGAHVRWLTTGKILHRFATAPFSGRDVFGES</sequence>
<dbReference type="Proteomes" id="UP001589610">
    <property type="component" value="Unassembled WGS sequence"/>
</dbReference>
<dbReference type="CDD" id="cd05233">
    <property type="entry name" value="SDR_c"/>
    <property type="match status" value="1"/>
</dbReference>
<comment type="caution">
    <text evidence="4">The sequence shown here is derived from an EMBL/GenBank/DDBJ whole genome shotgun (WGS) entry which is preliminary data.</text>
</comment>
<keyword evidence="4" id="KW-0560">Oxidoreductase</keyword>
<dbReference type="SUPFAM" id="SSF51735">
    <property type="entry name" value="NAD(P)-binding Rossmann-fold domains"/>
    <property type="match status" value="1"/>
</dbReference>
<dbReference type="Pfam" id="PF00106">
    <property type="entry name" value="adh_short"/>
    <property type="match status" value="2"/>
</dbReference>
<dbReference type="PANTHER" id="PTHR24314">
    <property type="entry name" value="NON-SPECIFIC LIPID TRANSFER PROTEIN-RELATED"/>
    <property type="match status" value="1"/>
</dbReference>
<dbReference type="InterPro" id="IPR052625">
    <property type="entry name" value="Chl_b_Red"/>
</dbReference>
<dbReference type="Gene3D" id="3.40.50.720">
    <property type="entry name" value="NAD(P)-binding Rossmann-like Domain"/>
    <property type="match status" value="1"/>
</dbReference>
<dbReference type="InterPro" id="IPR002347">
    <property type="entry name" value="SDR_fam"/>
</dbReference>